<evidence type="ECO:0000256" key="1">
    <source>
        <dbReference type="SAM" id="MobiDB-lite"/>
    </source>
</evidence>
<reference evidence="2" key="1">
    <citation type="journal article" date="2023" name="Science">
        <title>Genome structures resolve the early diversification of teleost fishes.</title>
        <authorList>
            <person name="Parey E."/>
            <person name="Louis A."/>
            <person name="Montfort J."/>
            <person name="Bouchez O."/>
            <person name="Roques C."/>
            <person name="Iampietro C."/>
            <person name="Lluch J."/>
            <person name="Castinel A."/>
            <person name="Donnadieu C."/>
            <person name="Desvignes T."/>
            <person name="Floi Bucao C."/>
            <person name="Jouanno E."/>
            <person name="Wen M."/>
            <person name="Mejri S."/>
            <person name="Dirks R."/>
            <person name="Jansen H."/>
            <person name="Henkel C."/>
            <person name="Chen W.J."/>
            <person name="Zahm M."/>
            <person name="Cabau C."/>
            <person name="Klopp C."/>
            <person name="Thompson A.W."/>
            <person name="Robinson-Rechavi M."/>
            <person name="Braasch I."/>
            <person name="Lecointre G."/>
            <person name="Bobe J."/>
            <person name="Postlethwait J.H."/>
            <person name="Berthelot C."/>
            <person name="Roest Crollius H."/>
            <person name="Guiguen Y."/>
        </authorList>
    </citation>
    <scope>NUCLEOTIDE SEQUENCE</scope>
    <source>
        <strain evidence="2">NC1722</strain>
    </source>
</reference>
<evidence type="ECO:0000313" key="2">
    <source>
        <dbReference type="EMBL" id="KAJ8415506.1"/>
    </source>
</evidence>
<dbReference type="Proteomes" id="UP001221898">
    <property type="component" value="Unassembled WGS sequence"/>
</dbReference>
<protein>
    <submittedName>
        <fullName evidence="2">Uncharacterized protein</fullName>
    </submittedName>
</protein>
<dbReference type="AlphaFoldDB" id="A0AAD7T8F1"/>
<evidence type="ECO:0000313" key="3">
    <source>
        <dbReference type="Proteomes" id="UP001221898"/>
    </source>
</evidence>
<comment type="caution">
    <text evidence="2">The sequence shown here is derived from an EMBL/GenBank/DDBJ whole genome shotgun (WGS) entry which is preliminary data.</text>
</comment>
<name>A0AAD7T8F1_9TELE</name>
<proteinExistence type="predicted"/>
<dbReference type="EMBL" id="JAINUG010000009">
    <property type="protein sequence ID" value="KAJ8415506.1"/>
    <property type="molecule type" value="Genomic_DNA"/>
</dbReference>
<accession>A0AAD7T8F1</accession>
<keyword evidence="3" id="KW-1185">Reference proteome</keyword>
<gene>
    <name evidence="2" type="ORF">AAFF_G00424860</name>
</gene>
<feature type="region of interest" description="Disordered" evidence="1">
    <location>
        <begin position="53"/>
        <end position="78"/>
    </location>
</feature>
<organism evidence="2 3">
    <name type="scientific">Aldrovandia affinis</name>
    <dbReference type="NCBI Taxonomy" id="143900"/>
    <lineage>
        <taxon>Eukaryota</taxon>
        <taxon>Metazoa</taxon>
        <taxon>Chordata</taxon>
        <taxon>Craniata</taxon>
        <taxon>Vertebrata</taxon>
        <taxon>Euteleostomi</taxon>
        <taxon>Actinopterygii</taxon>
        <taxon>Neopterygii</taxon>
        <taxon>Teleostei</taxon>
        <taxon>Notacanthiformes</taxon>
        <taxon>Halosauridae</taxon>
        <taxon>Aldrovandia</taxon>
    </lineage>
</organism>
<sequence>MVGGYCVPDQDQGENLEDSVVNRPVPVGQSCKRRLCRETLSVQPAMIEGPGALGPGLPLSGGRVPALQTTMRGSVPRH</sequence>